<keyword evidence="4" id="KW-1185">Reference proteome</keyword>
<protein>
    <submittedName>
        <fullName evidence="3">Glycosyl transferase group 1</fullName>
    </submittedName>
</protein>
<reference evidence="3" key="1">
    <citation type="submission" date="2009-07" db="EMBL/GenBank/DDBJ databases">
        <authorList>
            <consortium name="US DOE Joint Genome Institute (JGI-PGF)"/>
            <person name="Lucas S."/>
            <person name="Copeland A."/>
            <person name="Lapidus A."/>
            <person name="Glavina del Rio T."/>
            <person name="Tice H."/>
            <person name="Bruce D."/>
            <person name="Goodwin L."/>
            <person name="Pitluck S."/>
            <person name="Larimer F."/>
            <person name="Land M.L."/>
            <person name="Mouttaki H."/>
            <person name="He Z."/>
            <person name="Zhou J."/>
            <person name="Hemme C.L."/>
        </authorList>
    </citation>
    <scope>NUCLEOTIDE SEQUENCE [LARGE SCALE GENOMIC DNA]</scope>
    <source>
        <strain evidence="3">DSM 2782</strain>
    </source>
</reference>
<organism evidence="3 4">
    <name type="scientific">Ruminiclostridium papyrosolvens DSM 2782</name>
    <dbReference type="NCBI Taxonomy" id="588581"/>
    <lineage>
        <taxon>Bacteria</taxon>
        <taxon>Bacillati</taxon>
        <taxon>Bacillota</taxon>
        <taxon>Clostridia</taxon>
        <taxon>Eubacteriales</taxon>
        <taxon>Oscillospiraceae</taxon>
        <taxon>Ruminiclostridium</taxon>
    </lineage>
</organism>
<sequence>MKKVLMIAHQFPPIGGSGVQRTVKFVKYLRNFDYEPVILTRDASKAALKDETLLKDIPQGMQVIRTNACDFAALPGLLKYFGKVINKFLIPDSERVWQHFARKQAFAAIKDNKIDVIYTTSAPYSDHLLGVYLKKHYPHIPLVCDFRDEWTNNPYHVRKGLRAKIERNQEKMVLKYADCLITNTPVMLSNFLRDNPETKGKFFVIPNGYDDEDFVGMEDIVPSNDKFTLTYTGLLYGKRKPDNFFGALKRAIDEGNVDKSKINVKLIGNYKVEQLQAVIDNYNLNGVVSLMPYMKHKECLAELIKSDALLLIEPSGPGAEAFYTGKVFEYMNTKRPILASIPEHGAAAQLITDTKTGLVSDFNDIETTKKNLIELYNCWTDGTNPVNPVVDEVKKFERKELTKALAEVLNNSFKK</sequence>
<dbReference type="PANTHER" id="PTHR12526:SF630">
    <property type="entry name" value="GLYCOSYLTRANSFERASE"/>
    <property type="match status" value="1"/>
</dbReference>
<feature type="domain" description="Glycosyl transferase family 1" evidence="1">
    <location>
        <begin position="224"/>
        <end position="378"/>
    </location>
</feature>
<accession>F1TGR4</accession>
<keyword evidence="3" id="KW-0808">Transferase</keyword>
<dbReference type="AlphaFoldDB" id="F1TGR4"/>
<dbReference type="EMBL" id="ACXX02000014">
    <property type="protein sequence ID" value="EGD46395.1"/>
    <property type="molecule type" value="Genomic_DNA"/>
</dbReference>
<dbReference type="InterPro" id="IPR001296">
    <property type="entry name" value="Glyco_trans_1"/>
</dbReference>
<dbReference type="eggNOG" id="COG0438">
    <property type="taxonomic scope" value="Bacteria"/>
</dbReference>
<evidence type="ECO:0000259" key="2">
    <source>
        <dbReference type="Pfam" id="PF13439"/>
    </source>
</evidence>
<comment type="caution">
    <text evidence="3">The sequence shown here is derived from an EMBL/GenBank/DDBJ whole genome shotgun (WGS) entry which is preliminary data.</text>
</comment>
<dbReference type="Gene3D" id="3.40.50.2000">
    <property type="entry name" value="Glycogen Phosphorylase B"/>
    <property type="match status" value="2"/>
</dbReference>
<dbReference type="GO" id="GO:0016757">
    <property type="term" value="F:glycosyltransferase activity"/>
    <property type="evidence" value="ECO:0007669"/>
    <property type="project" value="InterPro"/>
</dbReference>
<gene>
    <name evidence="3" type="ORF">Cpap_0334</name>
</gene>
<dbReference type="RefSeq" id="WP_004621424.1">
    <property type="nucleotide sequence ID" value="NZ_ACXX02000014.1"/>
</dbReference>
<name>F1TGR4_9FIRM</name>
<dbReference type="STRING" id="588581.Cpap_0334"/>
<dbReference type="CDD" id="cd03794">
    <property type="entry name" value="GT4_WbuB-like"/>
    <property type="match status" value="1"/>
</dbReference>
<evidence type="ECO:0000313" key="4">
    <source>
        <dbReference type="Proteomes" id="UP000003860"/>
    </source>
</evidence>
<dbReference type="Pfam" id="PF13439">
    <property type="entry name" value="Glyco_transf_4"/>
    <property type="match status" value="1"/>
</dbReference>
<dbReference type="PANTHER" id="PTHR12526">
    <property type="entry name" value="GLYCOSYLTRANSFERASE"/>
    <property type="match status" value="1"/>
</dbReference>
<dbReference type="OrthoDB" id="9794575at2"/>
<evidence type="ECO:0000313" key="3">
    <source>
        <dbReference type="EMBL" id="EGD46395.1"/>
    </source>
</evidence>
<dbReference type="Pfam" id="PF00534">
    <property type="entry name" value="Glycos_transf_1"/>
    <property type="match status" value="1"/>
</dbReference>
<dbReference type="SUPFAM" id="SSF53756">
    <property type="entry name" value="UDP-Glycosyltransferase/glycogen phosphorylase"/>
    <property type="match status" value="1"/>
</dbReference>
<dbReference type="InterPro" id="IPR028098">
    <property type="entry name" value="Glyco_trans_4-like_N"/>
</dbReference>
<evidence type="ECO:0000259" key="1">
    <source>
        <dbReference type="Pfam" id="PF00534"/>
    </source>
</evidence>
<reference evidence="3" key="2">
    <citation type="submission" date="2011-01" db="EMBL/GenBank/DDBJ databases">
        <title>The Non-contiguous Finished genome of Clostridium papyrosolvens.</title>
        <authorList>
            <person name="Lucas S."/>
            <person name="Copeland A."/>
            <person name="Lapidus A."/>
            <person name="Cheng J.-F."/>
            <person name="Goodwin L."/>
            <person name="Pitluck S."/>
            <person name="Misra M."/>
            <person name="Chertkov O."/>
            <person name="Detter J.C."/>
            <person name="Han C."/>
            <person name="Tapia R."/>
            <person name="Land M."/>
            <person name="Hauser L."/>
            <person name="Kyrpides N."/>
            <person name="Ivanova N."/>
            <person name="Pagani I."/>
            <person name="Mouttaki H."/>
            <person name="He Z."/>
            <person name="Zhou J."/>
            <person name="Hemme C.L."/>
            <person name="Woyke T."/>
        </authorList>
    </citation>
    <scope>NUCLEOTIDE SEQUENCE [LARGE SCALE GENOMIC DNA]</scope>
    <source>
        <strain evidence="3">DSM 2782</strain>
    </source>
</reference>
<proteinExistence type="predicted"/>
<feature type="domain" description="Glycosyltransferase subfamily 4-like N-terminal" evidence="2">
    <location>
        <begin position="23"/>
        <end position="212"/>
    </location>
</feature>
<dbReference type="Proteomes" id="UP000003860">
    <property type="component" value="Unassembled WGS sequence"/>
</dbReference>